<gene>
    <name evidence="2" type="ORF">ADH67_00255</name>
</gene>
<organism evidence="2 3">
    <name type="scientific">Turicimonas muris</name>
    <dbReference type="NCBI Taxonomy" id="1796652"/>
    <lineage>
        <taxon>Bacteria</taxon>
        <taxon>Pseudomonadati</taxon>
        <taxon>Pseudomonadota</taxon>
        <taxon>Betaproteobacteria</taxon>
        <taxon>Burkholderiales</taxon>
        <taxon>Sutterellaceae</taxon>
        <taxon>Turicimonas</taxon>
    </lineage>
</organism>
<dbReference type="EMBL" id="NHMP01000001">
    <property type="protein sequence ID" value="OXE50775.1"/>
    <property type="molecule type" value="Genomic_DNA"/>
</dbReference>
<evidence type="ECO:0000259" key="1">
    <source>
        <dbReference type="PROSITE" id="PS50943"/>
    </source>
</evidence>
<dbReference type="InterPro" id="IPR010982">
    <property type="entry name" value="Lambda_DNA-bd_dom_sf"/>
</dbReference>
<evidence type="ECO:0000313" key="2">
    <source>
        <dbReference type="EMBL" id="OXE50775.1"/>
    </source>
</evidence>
<feature type="domain" description="HTH cro/C1-type" evidence="1">
    <location>
        <begin position="41"/>
        <end position="96"/>
    </location>
</feature>
<evidence type="ECO:0000313" key="3">
    <source>
        <dbReference type="Proteomes" id="UP000214610"/>
    </source>
</evidence>
<dbReference type="GeneID" id="78362954"/>
<dbReference type="PROSITE" id="PS50943">
    <property type="entry name" value="HTH_CROC1"/>
    <property type="match status" value="1"/>
</dbReference>
<comment type="caution">
    <text evidence="2">The sequence shown here is derived from an EMBL/GenBank/DDBJ whole genome shotgun (WGS) entry which is preliminary data.</text>
</comment>
<dbReference type="AlphaFoldDB" id="A0A227KRX9"/>
<name>A0A227KRX9_9BURK</name>
<dbReference type="Proteomes" id="UP000214610">
    <property type="component" value="Unassembled WGS sequence"/>
</dbReference>
<dbReference type="InterPro" id="IPR001387">
    <property type="entry name" value="Cro/C1-type_HTH"/>
</dbReference>
<sequence length="98" mass="11199">MADRTSMTHEEMIARWKENPDFCNAVKELDDQYALLDAALAARKEQQLSQSDVAKRMQLPRSAVCRLEANLKEGKLPTFAVLQRYAHAIGKKIEIRLI</sequence>
<protein>
    <submittedName>
        <fullName evidence="2">Transcriptional regulator</fullName>
    </submittedName>
</protein>
<dbReference type="GO" id="GO:0003677">
    <property type="term" value="F:DNA binding"/>
    <property type="evidence" value="ECO:0007669"/>
    <property type="project" value="InterPro"/>
</dbReference>
<keyword evidence="3" id="KW-1185">Reference proteome</keyword>
<dbReference type="SUPFAM" id="SSF47413">
    <property type="entry name" value="lambda repressor-like DNA-binding domains"/>
    <property type="match status" value="1"/>
</dbReference>
<reference evidence="3" key="1">
    <citation type="submission" date="2017-05" db="EMBL/GenBank/DDBJ databases">
        <title>Improved OligoMM genomes.</title>
        <authorList>
            <person name="Garzetti D."/>
        </authorList>
    </citation>
    <scope>NUCLEOTIDE SEQUENCE [LARGE SCALE GENOMIC DNA]</scope>
    <source>
        <strain evidence="3">YL45</strain>
    </source>
</reference>
<dbReference type="SMART" id="SM00530">
    <property type="entry name" value="HTH_XRE"/>
    <property type="match status" value="1"/>
</dbReference>
<dbReference type="CDD" id="cd00093">
    <property type="entry name" value="HTH_XRE"/>
    <property type="match status" value="1"/>
</dbReference>
<accession>A0A227KRX9</accession>
<dbReference type="RefSeq" id="WP_066590572.1">
    <property type="nucleotide sequence ID" value="NZ_CAJTBZ010000001.1"/>
</dbReference>
<proteinExistence type="predicted"/>
<dbReference type="Gene3D" id="1.10.260.40">
    <property type="entry name" value="lambda repressor-like DNA-binding domains"/>
    <property type="match status" value="1"/>
</dbReference>
<dbReference type="Pfam" id="PF01381">
    <property type="entry name" value="HTH_3"/>
    <property type="match status" value="1"/>
</dbReference>